<keyword evidence="3" id="KW-1185">Reference proteome</keyword>
<gene>
    <name evidence="2" type="ORF">GCM10011521_16350</name>
</gene>
<dbReference type="EMBL" id="BMKC01000002">
    <property type="protein sequence ID" value="GGA78853.1"/>
    <property type="molecule type" value="Genomic_DNA"/>
</dbReference>
<sequence length="189" mass="19129">MGSSLARVVSIAGHPVVLMPAAAVIASPEKIGLAAIAVSLACASAVLGYSFYKANRADWVHIDASVPTERAQLNSRVGVGLVLAAGALWLSGLHSGIPLVVGLSGLIIGAGHALRRVAKLSLHVAFAVFAAFLVWPNLVSAVALTLAAVVVAWSRIALRRHVPADIILGALAGASAGLAFHASMARLAA</sequence>
<feature type="transmembrane region" description="Helical" evidence="1">
    <location>
        <begin position="73"/>
        <end position="90"/>
    </location>
</feature>
<proteinExistence type="predicted"/>
<protein>
    <recommendedName>
        <fullName evidence="4">Phosphatidic acid phosphatase type 2/haloperoxidase domain-containing protein</fullName>
    </recommendedName>
</protein>
<accession>A0ABQ1HJ25</accession>
<feature type="transmembrane region" description="Helical" evidence="1">
    <location>
        <begin position="126"/>
        <end position="154"/>
    </location>
</feature>
<evidence type="ECO:0000256" key="1">
    <source>
        <dbReference type="SAM" id="Phobius"/>
    </source>
</evidence>
<feature type="transmembrane region" description="Helical" evidence="1">
    <location>
        <begin position="166"/>
        <end position="188"/>
    </location>
</feature>
<organism evidence="2 3">
    <name type="scientific">Arenimonas soli</name>
    <dbReference type="NCBI Taxonomy" id="2269504"/>
    <lineage>
        <taxon>Bacteria</taxon>
        <taxon>Pseudomonadati</taxon>
        <taxon>Pseudomonadota</taxon>
        <taxon>Gammaproteobacteria</taxon>
        <taxon>Lysobacterales</taxon>
        <taxon>Lysobacteraceae</taxon>
        <taxon>Arenimonas</taxon>
    </lineage>
</organism>
<keyword evidence="1" id="KW-0472">Membrane</keyword>
<keyword evidence="1" id="KW-0812">Transmembrane</keyword>
<dbReference type="Proteomes" id="UP000623419">
    <property type="component" value="Unassembled WGS sequence"/>
</dbReference>
<keyword evidence="1" id="KW-1133">Transmembrane helix</keyword>
<name>A0ABQ1HJ25_9GAMM</name>
<evidence type="ECO:0008006" key="4">
    <source>
        <dbReference type="Google" id="ProtNLM"/>
    </source>
</evidence>
<reference evidence="3" key="1">
    <citation type="journal article" date="2019" name="Int. J. Syst. Evol. Microbiol.">
        <title>The Global Catalogue of Microorganisms (GCM) 10K type strain sequencing project: providing services to taxonomists for standard genome sequencing and annotation.</title>
        <authorList>
            <consortium name="The Broad Institute Genomics Platform"/>
            <consortium name="The Broad Institute Genome Sequencing Center for Infectious Disease"/>
            <person name="Wu L."/>
            <person name="Ma J."/>
        </authorList>
    </citation>
    <scope>NUCLEOTIDE SEQUENCE [LARGE SCALE GENOMIC DNA]</scope>
    <source>
        <strain evidence="3">CGMCC 1.15905</strain>
    </source>
</reference>
<dbReference type="Gene3D" id="1.20.144.10">
    <property type="entry name" value="Phosphatidic acid phosphatase type 2/haloperoxidase"/>
    <property type="match status" value="1"/>
</dbReference>
<evidence type="ECO:0000313" key="3">
    <source>
        <dbReference type="Proteomes" id="UP000623419"/>
    </source>
</evidence>
<feature type="transmembrane region" description="Helical" evidence="1">
    <location>
        <begin position="33"/>
        <end position="52"/>
    </location>
</feature>
<evidence type="ECO:0000313" key="2">
    <source>
        <dbReference type="EMBL" id="GGA78853.1"/>
    </source>
</evidence>
<comment type="caution">
    <text evidence="2">The sequence shown here is derived from an EMBL/GenBank/DDBJ whole genome shotgun (WGS) entry which is preliminary data.</text>
</comment>